<dbReference type="InterPro" id="IPR001765">
    <property type="entry name" value="Carbonic_anhydrase"/>
</dbReference>
<dbReference type="Gene3D" id="3.40.1050.10">
    <property type="entry name" value="Carbonic anhydrase"/>
    <property type="match status" value="1"/>
</dbReference>
<evidence type="ECO:0000313" key="12">
    <source>
        <dbReference type="Proteomes" id="UP000254230"/>
    </source>
</evidence>
<evidence type="ECO:0000256" key="1">
    <source>
        <dbReference type="ARBA" id="ARBA00006217"/>
    </source>
</evidence>
<comment type="similarity">
    <text evidence="1">Belongs to the beta-class carbonic anhydrase family.</text>
</comment>
<comment type="catalytic activity">
    <reaction evidence="6">
        <text>hydrogencarbonate + H(+) = CO2 + H2O</text>
        <dbReference type="Rhea" id="RHEA:10748"/>
        <dbReference type="ChEBI" id="CHEBI:15377"/>
        <dbReference type="ChEBI" id="CHEBI:15378"/>
        <dbReference type="ChEBI" id="CHEBI:16526"/>
        <dbReference type="ChEBI" id="CHEBI:17544"/>
        <dbReference type="EC" id="4.2.1.1"/>
    </reaction>
</comment>
<dbReference type="PANTHER" id="PTHR11002">
    <property type="entry name" value="CARBONIC ANHYDRASE"/>
    <property type="match status" value="1"/>
</dbReference>
<dbReference type="Proteomes" id="UP000254230">
    <property type="component" value="Unassembled WGS sequence"/>
</dbReference>
<reference evidence="10 12" key="2">
    <citation type="submission" date="2018-06" db="EMBL/GenBank/DDBJ databases">
        <authorList>
            <consortium name="Pathogen Informatics"/>
            <person name="Doyle S."/>
        </authorList>
    </citation>
    <scope>NUCLEOTIDE SEQUENCE [LARGE SCALE GENOMIC DNA]</scope>
    <source>
        <strain evidence="10 12">NCTC12376</strain>
    </source>
</reference>
<dbReference type="GO" id="GO:0004089">
    <property type="term" value="F:carbonate dehydratase activity"/>
    <property type="evidence" value="ECO:0007669"/>
    <property type="project" value="UniProtKB-EC"/>
</dbReference>
<dbReference type="EC" id="4.2.1.1" evidence="2"/>
<dbReference type="EMBL" id="UGOW01000001">
    <property type="protein sequence ID" value="STY16393.1"/>
    <property type="molecule type" value="Genomic_DNA"/>
</dbReference>
<dbReference type="SMART" id="SM00947">
    <property type="entry name" value="Pro_CA"/>
    <property type="match status" value="1"/>
</dbReference>
<dbReference type="EMBL" id="LNYR01000006">
    <property type="protein sequence ID" value="KTD52877.1"/>
    <property type="molecule type" value="Genomic_DNA"/>
</dbReference>
<keyword evidence="11" id="KW-1185">Reference proteome</keyword>
<evidence type="ECO:0000256" key="7">
    <source>
        <dbReference type="PIRSR" id="PIRSR601765-1"/>
    </source>
</evidence>
<dbReference type="InterPro" id="IPR036874">
    <property type="entry name" value="Carbonic_anhydrase_sf"/>
</dbReference>
<organism evidence="10 12">
    <name type="scientific">Legionella quateirensis</name>
    <dbReference type="NCBI Taxonomy" id="45072"/>
    <lineage>
        <taxon>Bacteria</taxon>
        <taxon>Pseudomonadati</taxon>
        <taxon>Pseudomonadota</taxon>
        <taxon>Gammaproteobacteria</taxon>
        <taxon>Legionellales</taxon>
        <taxon>Legionellaceae</taxon>
        <taxon>Legionella</taxon>
    </lineage>
</organism>
<evidence type="ECO:0000256" key="8">
    <source>
        <dbReference type="SAM" id="MobiDB-lite"/>
    </source>
</evidence>
<dbReference type="STRING" id="45072.Lqua_0710"/>
<feature type="compositionally biased region" description="Polar residues" evidence="8">
    <location>
        <begin position="351"/>
        <end position="362"/>
    </location>
</feature>
<dbReference type="PROSITE" id="PS00704">
    <property type="entry name" value="PROK_CO2_ANHYDRASE_1"/>
    <property type="match status" value="1"/>
</dbReference>
<gene>
    <name evidence="10" type="primary">icfA</name>
    <name evidence="9" type="ORF">Lqua_0710</name>
    <name evidence="10" type="ORF">NCTC12376_00175</name>
</gene>
<evidence type="ECO:0000256" key="5">
    <source>
        <dbReference type="ARBA" id="ARBA00023239"/>
    </source>
</evidence>
<dbReference type="InterPro" id="IPR015892">
    <property type="entry name" value="Carbonic_anhydrase_CS"/>
</dbReference>
<feature type="binding site" evidence="7">
    <location>
        <position position="42"/>
    </location>
    <ligand>
        <name>Zn(2+)</name>
        <dbReference type="ChEBI" id="CHEBI:29105"/>
    </ligand>
</feature>
<evidence type="ECO:0000313" key="9">
    <source>
        <dbReference type="EMBL" id="KTD52877.1"/>
    </source>
</evidence>
<name>A0A378KP90_9GAMM</name>
<keyword evidence="5 10" id="KW-0456">Lyase</keyword>
<reference evidence="9 11" key="1">
    <citation type="submission" date="2015-11" db="EMBL/GenBank/DDBJ databases">
        <title>Genomic analysis of 38 Legionella species identifies large and diverse effector repertoires.</title>
        <authorList>
            <person name="Burstein D."/>
            <person name="Amaro F."/>
            <person name="Zusman T."/>
            <person name="Lifshitz Z."/>
            <person name="Cohen O."/>
            <person name="Gilbert J.A."/>
            <person name="Pupko T."/>
            <person name="Shuman H.A."/>
            <person name="Segal G."/>
        </authorList>
    </citation>
    <scope>NUCLEOTIDE SEQUENCE [LARGE SCALE GENOMIC DNA]</scope>
    <source>
        <strain evidence="9 11">ATCC 49507</strain>
    </source>
</reference>
<evidence type="ECO:0000256" key="6">
    <source>
        <dbReference type="ARBA" id="ARBA00048348"/>
    </source>
</evidence>
<evidence type="ECO:0000256" key="2">
    <source>
        <dbReference type="ARBA" id="ARBA00012925"/>
    </source>
</evidence>
<proteinExistence type="inferred from homology"/>
<evidence type="ECO:0000313" key="10">
    <source>
        <dbReference type="EMBL" id="STY16393.1"/>
    </source>
</evidence>
<dbReference type="PANTHER" id="PTHR11002:SF76">
    <property type="entry name" value="CARBONIC ANHYDRASE"/>
    <property type="match status" value="1"/>
</dbReference>
<dbReference type="SUPFAM" id="SSF53056">
    <property type="entry name" value="beta-carbonic anhydrase, cab"/>
    <property type="match status" value="1"/>
</dbReference>
<dbReference type="Proteomes" id="UP000054639">
    <property type="component" value="Unassembled WGS sequence"/>
</dbReference>
<dbReference type="Pfam" id="PF00484">
    <property type="entry name" value="Pro_CA"/>
    <property type="match status" value="1"/>
</dbReference>
<keyword evidence="3 7" id="KW-0479">Metal-binding</keyword>
<keyword evidence="4 7" id="KW-0862">Zinc</keyword>
<dbReference type="OrthoDB" id="9797527at2"/>
<evidence type="ECO:0000256" key="4">
    <source>
        <dbReference type="ARBA" id="ARBA00022833"/>
    </source>
</evidence>
<evidence type="ECO:0000313" key="11">
    <source>
        <dbReference type="Proteomes" id="UP000054639"/>
    </source>
</evidence>
<comment type="cofactor">
    <cofactor evidence="7">
        <name>Zn(2+)</name>
        <dbReference type="ChEBI" id="CHEBI:29105"/>
    </cofactor>
    <text evidence="7">Binds 1 zinc ion per subunit.</text>
</comment>
<feature type="region of interest" description="Disordered" evidence="8">
    <location>
        <begin position="342"/>
        <end position="362"/>
    </location>
</feature>
<dbReference type="AlphaFoldDB" id="A0A378KP90"/>
<evidence type="ECO:0000256" key="3">
    <source>
        <dbReference type="ARBA" id="ARBA00022723"/>
    </source>
</evidence>
<feature type="binding site" evidence="7">
    <location>
        <position position="40"/>
    </location>
    <ligand>
        <name>Zn(2+)</name>
        <dbReference type="ChEBI" id="CHEBI:29105"/>
    </ligand>
</feature>
<sequence length="362" mass="41380">MLVKLMLGLLEFKKKPFQGMKDLFEQLSGQQNPETLFITCSDSRIVPSLITQADPGDLFSIRNIGNIIPPYPSSFSETGAIEYSLKILDIKDIIICGHSNCGAMKGLLTPHIEEHLPAVASWLGHSQVVLEEIKAARKTELNDPARELEIATKKNIVQQMKHLKTYPLIHEKMARKELTIHGWYYELETGQVFIYEPELNEFINLEDALERALESRKNKIVSSLSMNYLRQMLPLKSETEYHQLMQLIIKLQDGILPIWEFIKEPVKQQLWKELGGFYETPDDEKFKAMVESSTSFRLPALEEFRDSISFTDNNSSESPLLSLSMFIKRTNEASMTNIVPEKAGLTETPDEYTQSNTLQSTF</sequence>
<feature type="binding site" evidence="7">
    <location>
        <position position="98"/>
    </location>
    <ligand>
        <name>Zn(2+)</name>
        <dbReference type="ChEBI" id="CHEBI:29105"/>
    </ligand>
</feature>
<accession>A0A378KP90</accession>
<feature type="binding site" evidence="7">
    <location>
        <position position="101"/>
    </location>
    <ligand>
        <name>Zn(2+)</name>
        <dbReference type="ChEBI" id="CHEBI:29105"/>
    </ligand>
</feature>
<protein>
    <recommendedName>
        <fullName evidence="2">carbonic anhydrase</fullName>
        <ecNumber evidence="2">4.2.1.1</ecNumber>
    </recommendedName>
</protein>
<dbReference type="RefSeq" id="WP_083501242.1">
    <property type="nucleotide sequence ID" value="NZ_CAAAIL010000007.1"/>
</dbReference>
<dbReference type="GO" id="GO:0008270">
    <property type="term" value="F:zinc ion binding"/>
    <property type="evidence" value="ECO:0007669"/>
    <property type="project" value="InterPro"/>
</dbReference>
<dbReference type="GO" id="GO:0015976">
    <property type="term" value="P:carbon utilization"/>
    <property type="evidence" value="ECO:0007669"/>
    <property type="project" value="InterPro"/>
</dbReference>